<dbReference type="EMBL" id="SSNY01000011">
    <property type="protein sequence ID" value="THF55444.1"/>
    <property type="molecule type" value="Genomic_DNA"/>
</dbReference>
<organism evidence="1 2">
    <name type="scientific">Ollibium composti</name>
    <dbReference type="NCBI Taxonomy" id="2675109"/>
    <lineage>
        <taxon>Bacteria</taxon>
        <taxon>Pseudomonadati</taxon>
        <taxon>Pseudomonadota</taxon>
        <taxon>Alphaproteobacteria</taxon>
        <taxon>Hyphomicrobiales</taxon>
        <taxon>Phyllobacteriaceae</taxon>
        <taxon>Ollibium</taxon>
    </lineage>
</organism>
<sequence>MWYPIATAPFNRDLELAVQDRDGTHALVFPCQRILTGWIASKTHERLDVSPTHWRAWKCTGSKKELS</sequence>
<reference evidence="1 2" key="1">
    <citation type="submission" date="2019-04" db="EMBL/GenBank/DDBJ databases">
        <title>Mesorhizobium composti sp. nov., isolated from compost.</title>
        <authorList>
            <person name="Lin S.-Y."/>
            <person name="Hameed A."/>
            <person name="Hsieh Y.-T."/>
            <person name="Young C.-C."/>
        </authorList>
    </citation>
    <scope>NUCLEOTIDE SEQUENCE [LARGE SCALE GENOMIC DNA]</scope>
    <source>
        <strain evidence="1 2">CC-YTH430</strain>
    </source>
</reference>
<evidence type="ECO:0000313" key="1">
    <source>
        <dbReference type="EMBL" id="THF55444.1"/>
    </source>
</evidence>
<dbReference type="Proteomes" id="UP000306441">
    <property type="component" value="Unassembled WGS sequence"/>
</dbReference>
<accession>A0ABY2Q526</accession>
<proteinExistence type="predicted"/>
<gene>
    <name evidence="1" type="ORF">E6C48_17570</name>
</gene>
<name>A0ABY2Q526_9HYPH</name>
<evidence type="ECO:0000313" key="2">
    <source>
        <dbReference type="Proteomes" id="UP000306441"/>
    </source>
</evidence>
<keyword evidence="2" id="KW-1185">Reference proteome</keyword>
<comment type="caution">
    <text evidence="1">The sequence shown here is derived from an EMBL/GenBank/DDBJ whole genome shotgun (WGS) entry which is preliminary data.</text>
</comment>
<protein>
    <submittedName>
        <fullName evidence="1">Uncharacterized protein</fullName>
    </submittedName>
</protein>